<dbReference type="Proteomes" id="UP000198650">
    <property type="component" value="Unassembled WGS sequence"/>
</dbReference>
<reference evidence="2" key="1">
    <citation type="submission" date="2016-10" db="EMBL/GenBank/DDBJ databases">
        <authorList>
            <person name="Varghese N."/>
            <person name="Submissions S."/>
        </authorList>
    </citation>
    <scope>NUCLEOTIDE SEQUENCE [LARGE SCALE GENOMIC DNA]</scope>
    <source>
        <strain evidence="2">M1</strain>
    </source>
</reference>
<dbReference type="STRING" id="186116.SAMN05192569_1002219"/>
<evidence type="ECO:0000313" key="2">
    <source>
        <dbReference type="Proteomes" id="UP000198650"/>
    </source>
</evidence>
<organism evidence="1 2">
    <name type="scientific">Parageobacillus thermantarcticus</name>
    <dbReference type="NCBI Taxonomy" id="186116"/>
    <lineage>
        <taxon>Bacteria</taxon>
        <taxon>Bacillati</taxon>
        <taxon>Bacillota</taxon>
        <taxon>Bacilli</taxon>
        <taxon>Bacillales</taxon>
        <taxon>Anoxybacillaceae</taxon>
        <taxon>Parageobacillus</taxon>
    </lineage>
</organism>
<dbReference type="AlphaFoldDB" id="A0A1I0SN56"/>
<keyword evidence="2" id="KW-1185">Reference proteome</keyword>
<name>A0A1I0SN56_9BACL</name>
<accession>A0A1I0SN56</accession>
<gene>
    <name evidence="1" type="ORF">SAMN05192569_1002219</name>
</gene>
<evidence type="ECO:0000313" key="1">
    <source>
        <dbReference type="EMBL" id="SFA40964.1"/>
    </source>
</evidence>
<proteinExistence type="predicted"/>
<dbReference type="EMBL" id="FOJS01000002">
    <property type="protein sequence ID" value="SFA40964.1"/>
    <property type="molecule type" value="Genomic_DNA"/>
</dbReference>
<protein>
    <submittedName>
        <fullName evidence="1">Uncharacterized protein</fullName>
    </submittedName>
</protein>
<sequence length="38" mass="4361">MKGVGLAPFIFRKKKGENGRHSLTTNWNISRNNKECVE</sequence>